<keyword evidence="1" id="KW-1133">Transmembrane helix</keyword>
<feature type="transmembrane region" description="Helical" evidence="1">
    <location>
        <begin position="38"/>
        <end position="56"/>
    </location>
</feature>
<proteinExistence type="predicted"/>
<accession>A0A9D2WNZ2</accession>
<evidence type="ECO:0000313" key="3">
    <source>
        <dbReference type="Proteomes" id="UP000798488"/>
    </source>
</evidence>
<gene>
    <name evidence="2" type="ORF">SPSYN_02645</name>
</gene>
<reference evidence="2" key="1">
    <citation type="submission" date="2016-02" db="EMBL/GenBank/DDBJ databases">
        <title>Draft Genome Sequence of Sporotomaculum syntrophicum Strain FB, a Syntrophic Benzoate Degrader.</title>
        <authorList>
            <person name="Nobu M.K."/>
            <person name="Narihiro T."/>
            <person name="Qiu Y.-L."/>
            <person name="Ohashi A."/>
            <person name="Liu W.-T."/>
            <person name="Yuji S."/>
        </authorList>
    </citation>
    <scope>NUCLEOTIDE SEQUENCE</scope>
    <source>
        <strain evidence="2">FB</strain>
    </source>
</reference>
<dbReference type="Proteomes" id="UP000798488">
    <property type="component" value="Unassembled WGS sequence"/>
</dbReference>
<keyword evidence="3" id="KW-1185">Reference proteome</keyword>
<evidence type="ECO:0000313" key="2">
    <source>
        <dbReference type="EMBL" id="KAF1084241.1"/>
    </source>
</evidence>
<evidence type="ECO:0000256" key="1">
    <source>
        <dbReference type="SAM" id="Phobius"/>
    </source>
</evidence>
<dbReference type="EMBL" id="LSRS01000006">
    <property type="protein sequence ID" value="KAF1084241.1"/>
    <property type="molecule type" value="Genomic_DNA"/>
</dbReference>
<sequence length="87" mass="9840">MTNKGNRFQQPVRITLAIVLWAFILWVLTLGMPALVPIAKAIFIVAVLPTGLVEWLRYKGLVGEKSAVPAKILLMIIATLLWYFVYR</sequence>
<feature type="transmembrane region" description="Helical" evidence="1">
    <location>
        <begin position="68"/>
        <end position="86"/>
    </location>
</feature>
<dbReference type="OrthoDB" id="1808340at2"/>
<keyword evidence="1" id="KW-0472">Membrane</keyword>
<organism evidence="2 3">
    <name type="scientific">Sporotomaculum syntrophicum</name>
    <dbReference type="NCBI Taxonomy" id="182264"/>
    <lineage>
        <taxon>Bacteria</taxon>
        <taxon>Bacillati</taxon>
        <taxon>Bacillota</taxon>
        <taxon>Clostridia</taxon>
        <taxon>Eubacteriales</taxon>
        <taxon>Desulfallaceae</taxon>
        <taxon>Sporotomaculum</taxon>
    </lineage>
</organism>
<name>A0A9D2WNZ2_9FIRM</name>
<feature type="transmembrane region" description="Helical" evidence="1">
    <location>
        <begin position="12"/>
        <end position="32"/>
    </location>
</feature>
<protein>
    <submittedName>
        <fullName evidence="2">Uncharacterized protein</fullName>
    </submittedName>
</protein>
<dbReference type="RefSeq" id="WP_161822922.1">
    <property type="nucleotide sequence ID" value="NZ_LSRS01000006.1"/>
</dbReference>
<dbReference type="AlphaFoldDB" id="A0A9D2WNZ2"/>
<keyword evidence="1" id="KW-0812">Transmembrane</keyword>
<comment type="caution">
    <text evidence="2">The sequence shown here is derived from an EMBL/GenBank/DDBJ whole genome shotgun (WGS) entry which is preliminary data.</text>
</comment>